<keyword evidence="3" id="KW-1185">Reference proteome</keyword>
<dbReference type="PANTHER" id="PTHR44086">
    <property type="entry name" value="THIOSULFATE SULFURTRANSFERASE RDL2, MITOCHONDRIAL-RELATED"/>
    <property type="match status" value="1"/>
</dbReference>
<feature type="domain" description="Rhodanese" evidence="1">
    <location>
        <begin position="29"/>
        <end position="126"/>
    </location>
</feature>
<evidence type="ECO:0000259" key="1">
    <source>
        <dbReference type="PROSITE" id="PS50206"/>
    </source>
</evidence>
<dbReference type="AlphaFoldDB" id="A0A2R8ACU8"/>
<sequence>MIKPVSQMVDEANAIVDHMPAAQAKSLLGKEDVTFVDLRDVRELKREGRIPGAMHCPRGMLEFWLDPASPYAKPEFQSGGTFVFFCAMGWRSALSAKTAHDMGLDGVMHIEDGFKGWVEADGPVERD</sequence>
<accession>A0A2R8ACU8</accession>
<dbReference type="InterPro" id="IPR036873">
    <property type="entry name" value="Rhodanese-like_dom_sf"/>
</dbReference>
<reference evidence="2 3" key="1">
    <citation type="submission" date="2018-03" db="EMBL/GenBank/DDBJ databases">
        <authorList>
            <person name="Keele B.F."/>
        </authorList>
    </citation>
    <scope>NUCLEOTIDE SEQUENCE [LARGE SCALE GENOMIC DNA]</scope>
    <source>
        <strain evidence="2 3">CeCT 8812</strain>
    </source>
</reference>
<dbReference type="SUPFAM" id="SSF52821">
    <property type="entry name" value="Rhodanese/Cell cycle control phosphatase"/>
    <property type="match status" value="1"/>
</dbReference>
<protein>
    <recommendedName>
        <fullName evidence="1">Rhodanese domain-containing protein</fullName>
    </recommendedName>
</protein>
<dbReference type="InterPro" id="IPR001763">
    <property type="entry name" value="Rhodanese-like_dom"/>
</dbReference>
<evidence type="ECO:0000313" key="3">
    <source>
        <dbReference type="Proteomes" id="UP000244932"/>
    </source>
</evidence>
<proteinExistence type="predicted"/>
<evidence type="ECO:0000313" key="2">
    <source>
        <dbReference type="EMBL" id="SPF30071.1"/>
    </source>
</evidence>
<dbReference type="RefSeq" id="WP_108782795.1">
    <property type="nucleotide sequence ID" value="NZ_OMKW01000003.1"/>
</dbReference>
<dbReference type="PROSITE" id="PS50206">
    <property type="entry name" value="RHODANESE_3"/>
    <property type="match status" value="1"/>
</dbReference>
<dbReference type="PANTHER" id="PTHR44086:SF13">
    <property type="entry name" value="THIOSULFATE SULFURTRANSFERASE PSPE"/>
    <property type="match status" value="1"/>
</dbReference>
<dbReference type="Gene3D" id="3.40.250.10">
    <property type="entry name" value="Rhodanese-like domain"/>
    <property type="match status" value="1"/>
</dbReference>
<organism evidence="2 3">
    <name type="scientific">Pontivivens insulae</name>
    <dbReference type="NCBI Taxonomy" id="1639689"/>
    <lineage>
        <taxon>Bacteria</taxon>
        <taxon>Pseudomonadati</taxon>
        <taxon>Pseudomonadota</taxon>
        <taxon>Alphaproteobacteria</taxon>
        <taxon>Rhodobacterales</taxon>
        <taxon>Paracoccaceae</taxon>
        <taxon>Pontivivens</taxon>
    </lineage>
</organism>
<gene>
    <name evidence="2" type="ORF">POI8812_02401</name>
</gene>
<dbReference type="Pfam" id="PF00581">
    <property type="entry name" value="Rhodanese"/>
    <property type="match status" value="1"/>
</dbReference>
<dbReference type="EMBL" id="OMKW01000003">
    <property type="protein sequence ID" value="SPF30071.1"/>
    <property type="molecule type" value="Genomic_DNA"/>
</dbReference>
<dbReference type="GO" id="GO:0004792">
    <property type="term" value="F:thiosulfate-cyanide sulfurtransferase activity"/>
    <property type="evidence" value="ECO:0007669"/>
    <property type="project" value="TreeGrafter"/>
</dbReference>
<dbReference type="Proteomes" id="UP000244932">
    <property type="component" value="Unassembled WGS sequence"/>
</dbReference>
<dbReference type="CDD" id="cd01447">
    <property type="entry name" value="Polysulfide_ST"/>
    <property type="match status" value="1"/>
</dbReference>
<dbReference type="OrthoDB" id="9807812at2"/>
<dbReference type="SMART" id="SM00450">
    <property type="entry name" value="RHOD"/>
    <property type="match status" value="1"/>
</dbReference>
<name>A0A2R8ACU8_9RHOB</name>